<feature type="active site" description="Proton donor" evidence="10">
    <location>
        <position position="1222"/>
    </location>
</feature>
<evidence type="ECO:0000256" key="9">
    <source>
        <dbReference type="ARBA" id="ARBA00049473"/>
    </source>
</evidence>
<keyword evidence="19" id="KW-1185">Reference proteome</keyword>
<feature type="binding site" evidence="11">
    <location>
        <position position="1281"/>
    </location>
    <ligand>
        <name>substrate</name>
    </ligand>
</feature>
<dbReference type="SUPFAM" id="SSF52922">
    <property type="entry name" value="TK C-terminal domain-like"/>
    <property type="match status" value="2"/>
</dbReference>
<dbReference type="SUPFAM" id="SSF52518">
    <property type="entry name" value="Thiamin diphosphate-binding fold (THDP-binding)"/>
    <property type="match status" value="4"/>
</dbReference>
<comment type="caution">
    <text evidence="18">The sequence shown here is derived from an EMBL/GenBank/DDBJ whole genome shotgun (WGS) entry which is preliminary data.</text>
</comment>
<feature type="domain" description="Fibronectin type-III" evidence="17">
    <location>
        <begin position="2083"/>
        <end position="2179"/>
    </location>
</feature>
<dbReference type="Pfam" id="PF22613">
    <property type="entry name" value="Transketolase_C_1"/>
    <property type="match status" value="2"/>
</dbReference>
<feature type="binding site" evidence="12">
    <location>
        <position position="876"/>
    </location>
    <ligand>
        <name>thiamine diphosphate</name>
        <dbReference type="ChEBI" id="CHEBI:58937"/>
    </ligand>
</feature>
<feature type="compositionally biased region" description="Low complexity" evidence="16">
    <location>
        <begin position="2509"/>
        <end position="2519"/>
    </location>
</feature>
<dbReference type="InterPro" id="IPR005478">
    <property type="entry name" value="Transketolase_bac-like"/>
</dbReference>
<dbReference type="InterPro" id="IPR049557">
    <property type="entry name" value="Transketolase_CS"/>
</dbReference>
<dbReference type="SUPFAM" id="SSF49265">
    <property type="entry name" value="Fibronectin type III"/>
    <property type="match status" value="4"/>
</dbReference>
<evidence type="ECO:0000259" key="17">
    <source>
        <dbReference type="PROSITE" id="PS50853"/>
    </source>
</evidence>
<dbReference type="FunFam" id="3.40.50.970:FF:000004">
    <property type="entry name" value="Transketolase"/>
    <property type="match status" value="2"/>
</dbReference>
<feature type="binding site" evidence="12">
    <location>
        <position position="1073"/>
    </location>
    <ligand>
        <name>thiamine diphosphate</name>
        <dbReference type="ChEBI" id="CHEBI:58937"/>
    </ligand>
</feature>
<feature type="site" description="Important for catalytic activity" evidence="14">
    <location>
        <position position="836"/>
    </location>
</feature>
<evidence type="ECO:0000256" key="10">
    <source>
        <dbReference type="PIRSR" id="PIRSR605478-1"/>
    </source>
</evidence>
<dbReference type="SMART" id="SM00861">
    <property type="entry name" value="Transket_pyr"/>
    <property type="match status" value="2"/>
</dbReference>
<evidence type="ECO:0000256" key="3">
    <source>
        <dbReference type="ARBA" id="ARBA00011738"/>
    </source>
</evidence>
<keyword evidence="6 13" id="KW-0479">Metal-binding</keyword>
<feature type="region of interest" description="Disordered" evidence="16">
    <location>
        <begin position="2504"/>
        <end position="2559"/>
    </location>
</feature>
<comment type="catalytic activity">
    <reaction evidence="9">
        <text>D-sedoheptulose 7-phosphate + D-glyceraldehyde 3-phosphate = aldehydo-D-ribose 5-phosphate + D-xylulose 5-phosphate</text>
        <dbReference type="Rhea" id="RHEA:10508"/>
        <dbReference type="ChEBI" id="CHEBI:57483"/>
        <dbReference type="ChEBI" id="CHEBI:57737"/>
        <dbReference type="ChEBI" id="CHEBI:58273"/>
        <dbReference type="ChEBI" id="CHEBI:59776"/>
        <dbReference type="EC" id="2.2.1.1"/>
    </reaction>
</comment>
<evidence type="ECO:0000256" key="11">
    <source>
        <dbReference type="PIRSR" id="PIRSR605478-2"/>
    </source>
</evidence>
<dbReference type="Pfam" id="PF00456">
    <property type="entry name" value="Transketolase_N"/>
    <property type="match status" value="2"/>
</dbReference>
<dbReference type="PROSITE" id="PS00801">
    <property type="entry name" value="TRANSKETOLASE_1"/>
    <property type="match status" value="2"/>
</dbReference>
<comment type="subunit">
    <text evidence="3">Homodimer.</text>
</comment>
<dbReference type="Gene3D" id="1.10.287.370">
    <property type="match status" value="1"/>
</dbReference>
<dbReference type="CDD" id="cd23159">
    <property type="entry name" value="Prefoldin_URI1"/>
    <property type="match status" value="1"/>
</dbReference>
<evidence type="ECO:0000256" key="14">
    <source>
        <dbReference type="PIRSR" id="PIRSR605478-5"/>
    </source>
</evidence>
<dbReference type="PANTHER" id="PTHR43522:SF2">
    <property type="entry name" value="TRANSKETOLASE 1-RELATED"/>
    <property type="match status" value="1"/>
</dbReference>
<protein>
    <recommendedName>
        <fullName evidence="4">transketolase</fullName>
        <ecNumber evidence="4">2.2.1.1</ecNumber>
    </recommendedName>
</protein>
<evidence type="ECO:0000256" key="12">
    <source>
        <dbReference type="PIRSR" id="PIRSR605478-3"/>
    </source>
</evidence>
<comment type="cofactor">
    <cofactor evidence="12">
        <name>thiamine diphosphate</name>
        <dbReference type="ChEBI" id="CHEBI:58937"/>
    </cofactor>
    <text evidence="12">Binds 1 thiamine pyrophosphate per subunit. During the reaction, the substrate forms a covalent intermediate with the cofactor.</text>
</comment>
<feature type="coiled-coil region" evidence="15">
    <location>
        <begin position="2310"/>
        <end position="2344"/>
    </location>
</feature>
<dbReference type="GO" id="GO:0005829">
    <property type="term" value="C:cytosol"/>
    <property type="evidence" value="ECO:0007669"/>
    <property type="project" value="TreeGrafter"/>
</dbReference>
<organism evidence="18 19">
    <name type="scientific">Effrenium voratum</name>
    <dbReference type="NCBI Taxonomy" id="2562239"/>
    <lineage>
        <taxon>Eukaryota</taxon>
        <taxon>Sar</taxon>
        <taxon>Alveolata</taxon>
        <taxon>Dinophyceae</taxon>
        <taxon>Suessiales</taxon>
        <taxon>Symbiodiniaceae</taxon>
        <taxon>Effrenium</taxon>
    </lineage>
</organism>
<dbReference type="InterPro" id="IPR020826">
    <property type="entry name" value="Transketolase_BS"/>
</dbReference>
<feature type="domain" description="Fibronectin type-III" evidence="17">
    <location>
        <begin position="1883"/>
        <end position="1975"/>
    </location>
</feature>
<dbReference type="InterPro" id="IPR005475">
    <property type="entry name" value="Transketolase-like_Pyr-bd"/>
</dbReference>
<dbReference type="CDD" id="cd07033">
    <property type="entry name" value="TPP_PYR_DXS_TK_like"/>
    <property type="match status" value="2"/>
</dbReference>
<feature type="binding site" evidence="13">
    <location>
        <position position="998"/>
    </location>
    <ligand>
        <name>Mg(2+)</name>
        <dbReference type="ChEBI" id="CHEBI:18420"/>
    </ligand>
</feature>
<dbReference type="Pfam" id="PF02996">
    <property type="entry name" value="Prefoldin"/>
    <property type="match status" value="1"/>
</dbReference>
<keyword evidence="8 12" id="KW-0786">Thiamine pyrophosphate</keyword>
<dbReference type="InterPro" id="IPR036116">
    <property type="entry name" value="FN3_sf"/>
</dbReference>
<feature type="region of interest" description="Disordered" evidence="16">
    <location>
        <begin position="2403"/>
        <end position="2453"/>
    </location>
</feature>
<dbReference type="Proteomes" id="UP001178507">
    <property type="component" value="Unassembled WGS sequence"/>
</dbReference>
<dbReference type="GO" id="GO:0046872">
    <property type="term" value="F:metal ion binding"/>
    <property type="evidence" value="ECO:0007669"/>
    <property type="project" value="UniProtKB-KW"/>
</dbReference>
<evidence type="ECO:0000256" key="5">
    <source>
        <dbReference type="ARBA" id="ARBA00022679"/>
    </source>
</evidence>
<feature type="domain" description="Fibronectin type-III" evidence="17">
    <location>
        <begin position="1682"/>
        <end position="1782"/>
    </location>
</feature>
<gene>
    <name evidence="18" type="ORF">EVOR1521_LOCUS4272</name>
</gene>
<dbReference type="GO" id="GO:0004802">
    <property type="term" value="F:transketolase activity"/>
    <property type="evidence" value="ECO:0007669"/>
    <property type="project" value="UniProtKB-EC"/>
</dbReference>
<dbReference type="CDD" id="cd00063">
    <property type="entry name" value="FN3"/>
    <property type="match status" value="4"/>
</dbReference>
<feature type="domain" description="Fibronectin type-III" evidence="17">
    <location>
        <begin position="1580"/>
        <end position="1674"/>
    </location>
</feature>
<dbReference type="SUPFAM" id="SSF46579">
    <property type="entry name" value="Prefoldin"/>
    <property type="match status" value="1"/>
</dbReference>
<dbReference type="InterPro" id="IPR013783">
    <property type="entry name" value="Ig-like_fold"/>
</dbReference>
<dbReference type="PROSITE" id="PS50853">
    <property type="entry name" value="FN3"/>
    <property type="match status" value="7"/>
</dbReference>
<feature type="domain" description="Fibronectin type-III" evidence="17">
    <location>
        <begin position="1786"/>
        <end position="1880"/>
    </location>
</feature>
<dbReference type="InterPro" id="IPR033247">
    <property type="entry name" value="Transketolase_fam"/>
</dbReference>
<keyword evidence="15" id="KW-0175">Coiled coil</keyword>
<evidence type="ECO:0000313" key="18">
    <source>
        <dbReference type="EMBL" id="CAJ1374827.1"/>
    </source>
</evidence>
<dbReference type="InterPro" id="IPR003961">
    <property type="entry name" value="FN3_dom"/>
</dbReference>
<evidence type="ECO:0000256" key="2">
    <source>
        <dbReference type="ARBA" id="ARBA00007131"/>
    </source>
</evidence>
<dbReference type="GO" id="GO:0006098">
    <property type="term" value="P:pentose-phosphate shunt"/>
    <property type="evidence" value="ECO:0007669"/>
    <property type="project" value="TreeGrafter"/>
</dbReference>
<evidence type="ECO:0000256" key="16">
    <source>
        <dbReference type="SAM" id="MobiDB-lite"/>
    </source>
</evidence>
<dbReference type="CDD" id="cd02012">
    <property type="entry name" value="TPP_TK"/>
    <property type="match status" value="2"/>
</dbReference>
<feature type="binding site" evidence="11">
    <location>
        <position position="1073"/>
    </location>
    <ligand>
        <name>substrate</name>
    </ligand>
</feature>
<comment type="cofactor">
    <cofactor evidence="1">
        <name>Co(2+)</name>
        <dbReference type="ChEBI" id="CHEBI:48828"/>
    </cofactor>
</comment>
<evidence type="ECO:0000256" key="6">
    <source>
        <dbReference type="ARBA" id="ARBA00022723"/>
    </source>
</evidence>
<feature type="region of interest" description="Disordered" evidence="16">
    <location>
        <begin position="1486"/>
        <end position="1506"/>
    </location>
</feature>
<keyword evidence="7 13" id="KW-0460">Magnesium</keyword>
<feature type="binding site" evidence="12">
    <location>
        <position position="1249"/>
    </location>
    <ligand>
        <name>thiamine diphosphate</name>
        <dbReference type="ChEBI" id="CHEBI:58937"/>
    </ligand>
</feature>
<feature type="binding site" evidence="13">
    <location>
        <position position="966"/>
    </location>
    <ligand>
        <name>Mg(2+)</name>
        <dbReference type="ChEBI" id="CHEBI:18420"/>
    </ligand>
</feature>
<dbReference type="FunFam" id="3.40.50.970:FF:000003">
    <property type="entry name" value="Transketolase"/>
    <property type="match status" value="2"/>
</dbReference>
<feature type="binding site" evidence="12">
    <location>
        <position position="967"/>
    </location>
    <ligand>
        <name>thiamine diphosphate</name>
        <dbReference type="ChEBI" id="CHEBI:58937"/>
    </ligand>
</feature>
<keyword evidence="5" id="KW-0808">Transferase</keyword>
<feature type="site" description="Important for catalytic activity" evidence="14">
    <location>
        <position position="1073"/>
    </location>
</feature>
<evidence type="ECO:0000256" key="1">
    <source>
        <dbReference type="ARBA" id="ARBA00001941"/>
    </source>
</evidence>
<dbReference type="PROSITE" id="PS00802">
    <property type="entry name" value="TRANSKETOLASE_2"/>
    <property type="match status" value="2"/>
</dbReference>
<dbReference type="PANTHER" id="PTHR43522">
    <property type="entry name" value="TRANSKETOLASE"/>
    <property type="match status" value="1"/>
</dbReference>
<comment type="similarity">
    <text evidence="2">Belongs to the transketolase family.</text>
</comment>
<dbReference type="InterPro" id="IPR004127">
    <property type="entry name" value="Prefoldin_subunit_alpha"/>
</dbReference>
<dbReference type="Pfam" id="PF02779">
    <property type="entry name" value="Transket_pyr"/>
    <property type="match status" value="2"/>
</dbReference>
<reference evidence="18" key="1">
    <citation type="submission" date="2023-08" db="EMBL/GenBank/DDBJ databases">
        <authorList>
            <person name="Chen Y."/>
            <person name="Shah S."/>
            <person name="Dougan E. K."/>
            <person name="Thang M."/>
            <person name="Chan C."/>
        </authorList>
    </citation>
    <scope>NUCLEOTIDE SEQUENCE</scope>
</reference>
<feature type="binding site" evidence="11">
    <location>
        <position position="1168"/>
    </location>
    <ligand>
        <name>substrate</name>
    </ligand>
</feature>
<dbReference type="Gene3D" id="2.60.40.10">
    <property type="entry name" value="Immunoglobulins"/>
    <property type="match status" value="7"/>
</dbReference>
<evidence type="ECO:0000256" key="4">
    <source>
        <dbReference type="ARBA" id="ARBA00013152"/>
    </source>
</evidence>
<feature type="compositionally biased region" description="Pro residues" evidence="16">
    <location>
        <begin position="2548"/>
        <end position="2557"/>
    </location>
</feature>
<feature type="domain" description="Fibronectin type-III" evidence="17">
    <location>
        <begin position="1983"/>
        <end position="2081"/>
    </location>
</feature>
<sequence>MELAPSFVSPVTRAVAPSSATRGAAASASTASSSSGAVLGAAVAVAGAAGAVRPKRAAAPKVVRQGTATDVDVDTECINAIRFLAVDAVNKANSGHPGAPMGQAPIGYLLFAEEMQYNPEDSKWANRDRFVLSSGHGCMLQYSLLHLAGFDSVSLDDLKQFRQWGSKTPGHPENFETDGIEVTTGPLGMGISNAVGLAAAEAHLAAVYNKPDMPLIDHYTYTIAGDGCMQEGISHEACAYAGHLGLGKLIAFYDDNGITIDGHTDLSFTEDVGKRFEAYGWQVLTVSEGNTDVDAIRKAIKEAKACSDKPTLIKVKTTIGFGSPNKADSHDAHGAPLGADEAEATRKQLGWNYGEFEVPDQVYDTFRKHAKAGAEKQKAWQKMWEEYQEKEPELAAQFERAVLDRKLPEKNWRECLPKLTTEDKGKATRLHSQDCLNAIANVLPEFMGGSADLAPSKNMTLMKCSGDFLSGSYSERNMRFGIREFGMGAVCNAMSLDKTGIIPYCATFTIFTDYMRGAIRIAALSQAGTIFVTTHDSIAVGEDGPTHQPIETIPSLRLIPDLTVIRPADGNETAGAYAYAVERSKNESRPTMMAFSRQALDNIPNSSIENTMKGAYEVIECKDPELIIIGTGSEVGICIEAAKQMDKVRVVSMPSCEIFRAQPDSYKSELLPADVPKMSVEAACTAGWGEFADAFVGIDVFGASAPGGTCLDKFGFNADNVLSCAKKALKGEKGVLSDGSQGKLAPSFVSPVTRAVAPSSATRGAASASTASSSSGAVLGAAVAVAGAAGAVRPKRATAPKVVRQGTATDVDVDTECINAIRFLAVDAVNKANSGHPGAPMGQAPIGYLLFAEEMQYNPEDSKWANRDRFVLSSGHGCMLQYSLLHLAGFDSVSLDDLKQFRQWGSKTPGHPENFETDGIEVTTGPLGMGISNAVGLAAAEAHLAAVYNKPDMPLIDHYTYTIAGDGCMQEGISHEACAYAGHLGLGKLIAFYDDNGITIDGHTDLSFTEDVGKRFEAYGWQVLTVSEGNTDVDAIRKAIKEAKACSDKPTLIKVKTTIGFGSPNKADSHDAHGAPLGADEAEATRKQLGWSYGEFEVPDQVYDTFRKHAKAGAEKQKAWQKMWEEYQEKEPELAAQFERAVLDRKLPENWRECLPKLTTEDKGKATRLHSQDCLNAIANVLPEFMGGSADLAPSNMTLMKCTGDFLSGSYSERNMRFGIREFGMGAVCNAMSLDKTGIIPYCATFTIFTDYMRGAIRIAALSQAGTIFVTTHDSIAVGEDGPTHQPIETIPSLRLIPDLTVIRPADGNETAGAYAYAVERSKNESRPTMMAFSRQALDNIPNSSIENTMKGAYEVIECKDPELIIIGTGSEVGICIDAAKQMDKAGLGRTVRVVSMPSCEIFRAQPDSYKSELLPADVPKMSVEAACTAGWGEFADAFVGIDVFGASAPGGTCLDKPHASWEGFGFNADNVLSCAKKALKGEKGVLSNGGGELGPDQKSDHKSSNSYKILLGQRAQKRQLRRKRWSEVESRKTLVFGLPSRSPVAFRGKVRCTEAAAESPWSSEEELVVVDTPGQPMGAPQNVTVSDVTAHEAYIFWRPGVLHDCDFQRWQLQLQSDSDWYVAEACSKDRLADSSCHLQGLPCSQQFRLRISGVCSESSSGAAETSFATPLVAGCLKKALAPSLVEASDATASEARLAWRPAEELENCTFLRWEVEVQPENQATWAPAQGCERLETRDNSGCEVSQLQSFTAHWFRVREVCNESSFTSDWAVSAPVTTALVRSEAVQNLTAEPLAPGELSLSWQVPPLQSCGFQGYQVQWREQQGAWSSASCGATLCQSSCRLSVPSNRLVEVQVKVSCSPSEADSDWSGLLVETLPVPAAAVQNLIVSNIHAAGGDLSWTPGPMNDCVLSSWHLGYRDLLGSWTSTSCAADVPCSLSGLACDTAYELWVAASCADFRADGPFVTASFTTDPGDVCLKESPAPRSVATSSLGVSSLSVSWEDVEPGKNCSFQQWQVEVRPSNSDTWRLAAGCAGLARTATSCVATGLQSMMAHSFRVREDCGLPADWGYSSPASTEARPAMAPFDMVATPASDSAMTVQWSTPELNDCVFRSFELQWADVGGSWVSSACDGTFCQSSCLAQPLPSNTLLSFRVRTLCDVEALSSSWSNASDSVATLPRIAEVVVVNISASHDTAELTWERPLLNDCLLLGYKVEISDGLGWAVNPGCNASEGGCILSGLSCGTAYEVRAAPRCSDHLAEPSWAMSAFTTSAGADCARRAGKPAGVLLLPSSVSSLRVSWEAAMQREKYRERLQEQLAHVQASVKALEERRQEYLELRSLLQELPRKVRHEVMVPFGPLAFFPGELVHTNEILTQLSSEWFALRTVPNAVAMVDRRLGRLDKEQKDVDKEHQEASLRLGVAPDLPSAGARPGAAADVPATEPEHGAASVRVDEDGYMDICEPLEDEAPKRRFVGPPQAEEDAWEFWQRPVSGFAARLRELEELEEEELAAPAASEAEPPATSPAPSPARPVASPADLYELMGGTGRPPAAPAAPAAPAPKWGVAETVREHAPQPEQRAAPARDCTFASWRVLLGPDLACEILSRAITSCFVQGLTENTSYHASVQEFCEEPALASPIASGSPATTYSVPAPSIALQIPTGILSSRATEIFVLYDVDVEPPEDLPSPMETWARILPCTLRPGRRSELEALAEEAHGGCKRKLVAGLLERSRICTRNCRTPCSHDKAIICKGRKGYGLGLFVFSYDQRISNSLWDHHTVLCRGLVVLMPLPEDLKDLEDGARLEVQLLEAATAGDTPLEFAECMPKFWEADREVLRGVQLAFGRDPEVIGLEAVMEKVDGSLGLIHPARDPQTLHRIDAFPLLSSKSVGYSQDIAKARSMLQEQHPKFRLPENVTAALVEVVRPEVQVCVPYSYQGFRLLAVMKAGAWLNEEELDHLARDLQMERPRNVKQRGEETLEDILAKAQAYVMGEPHELEEGWVVVLKNGLRLKVHTEAYRILHALWSCTWNGDVTVKLVMPLLRHPAVKEVPFSSLRRCLCHPRCASPAMRRTAADAEQLLFTMRGLRDLCCELTGESDPVWNMLHTWWSNRINVKTVLPLLEDPRINQVPWEAIRGCLCGPCATAQRQANADALQTLLERLRPIFQKCLVEARQALKDTAAEPMKDLKKHPMSKVLQMVRGPRGWIACIPEDQDVDALTVPPEVVRPVFQPLAEKVERELQKGAKCGRPANSVESPESDPKEEPQEGDAILNRGYVS</sequence>
<feature type="binding site" evidence="12">
    <location>
        <position position="996"/>
    </location>
    <ligand>
        <name>thiamine diphosphate</name>
        <dbReference type="ChEBI" id="CHEBI:58937"/>
    </ligand>
</feature>
<evidence type="ECO:0000256" key="15">
    <source>
        <dbReference type="SAM" id="Coils"/>
    </source>
</evidence>
<dbReference type="InterPro" id="IPR029061">
    <property type="entry name" value="THDP-binding"/>
</dbReference>
<feature type="domain" description="Fibronectin type-III" evidence="17">
    <location>
        <begin position="2181"/>
        <end position="2273"/>
    </location>
</feature>
<proteinExistence type="inferred from homology"/>
<dbReference type="NCBIfam" id="TIGR00232">
    <property type="entry name" value="tktlase_bact"/>
    <property type="match status" value="2"/>
</dbReference>
<dbReference type="EMBL" id="CAUJNA010000280">
    <property type="protein sequence ID" value="CAJ1374827.1"/>
    <property type="molecule type" value="Genomic_DNA"/>
</dbReference>
<comment type="cofactor">
    <cofactor evidence="13">
        <name>Mg(2+)</name>
        <dbReference type="ChEBI" id="CHEBI:18420"/>
    </cofactor>
    <text evidence="13">Binds 1 Mg(2+) ion per subunit. Can also utilize other divalent metal cations, such as Ca(2+), Mn(2+) and Co(2+).</text>
</comment>
<feature type="binding site" evidence="11">
    <location>
        <position position="1195"/>
    </location>
    <ligand>
        <name>substrate</name>
    </ligand>
</feature>
<feature type="compositionally biased region" description="Basic and acidic residues" evidence="16">
    <location>
        <begin position="2403"/>
        <end position="2414"/>
    </location>
</feature>
<feature type="binding site" evidence="12">
    <location>
        <begin position="925"/>
        <end position="927"/>
    </location>
    <ligand>
        <name>thiamine diphosphate</name>
        <dbReference type="ChEBI" id="CHEBI:58937"/>
    </ligand>
</feature>
<feature type="binding site" evidence="11">
    <location>
        <position position="836"/>
    </location>
    <ligand>
        <name>substrate</name>
    </ligand>
</feature>
<dbReference type="InterPro" id="IPR005474">
    <property type="entry name" value="Transketolase_N"/>
</dbReference>
<dbReference type="Gene3D" id="3.40.50.970">
    <property type="match status" value="4"/>
</dbReference>
<name>A0AA36HUF3_9DINO</name>
<dbReference type="InterPro" id="IPR009053">
    <property type="entry name" value="Prefoldin"/>
</dbReference>
<feature type="binding site" evidence="11">
    <location>
        <position position="1285"/>
    </location>
    <ligand>
        <name>substrate</name>
    </ligand>
</feature>
<feature type="binding site" evidence="11">
    <location>
        <position position="1335"/>
    </location>
    <ligand>
        <name>substrate</name>
    </ligand>
</feature>
<dbReference type="Gene3D" id="3.40.50.920">
    <property type="match status" value="2"/>
</dbReference>
<feature type="region of interest" description="Disordered" evidence="16">
    <location>
        <begin position="3236"/>
        <end position="3273"/>
    </location>
</feature>
<evidence type="ECO:0000256" key="7">
    <source>
        <dbReference type="ARBA" id="ARBA00022842"/>
    </source>
</evidence>
<feature type="binding site" evidence="13">
    <location>
        <position position="996"/>
    </location>
    <ligand>
        <name>Mg(2+)</name>
        <dbReference type="ChEBI" id="CHEBI:18420"/>
    </ligand>
</feature>
<dbReference type="InterPro" id="IPR009014">
    <property type="entry name" value="Transketo_C/PFOR_II"/>
</dbReference>
<feature type="binding site" evidence="11">
    <location>
        <position position="1273"/>
    </location>
    <ligand>
        <name>substrate</name>
    </ligand>
</feature>
<dbReference type="EC" id="2.2.1.1" evidence="4"/>
<accession>A0AA36HUF3</accession>
<dbReference type="InterPro" id="IPR055152">
    <property type="entry name" value="Transketolase-like_C_2"/>
</dbReference>
<dbReference type="SMART" id="SM00060">
    <property type="entry name" value="FN3"/>
    <property type="match status" value="7"/>
</dbReference>
<evidence type="ECO:0000256" key="8">
    <source>
        <dbReference type="ARBA" id="ARBA00023052"/>
    </source>
</evidence>
<evidence type="ECO:0000256" key="13">
    <source>
        <dbReference type="PIRSR" id="PIRSR605478-4"/>
    </source>
</evidence>
<evidence type="ECO:0000313" key="19">
    <source>
        <dbReference type="Proteomes" id="UP001178507"/>
    </source>
</evidence>